<comment type="cofactor">
    <cofactor evidence="2">
        <name>Mg(2+)</name>
        <dbReference type="ChEBI" id="CHEBI:18420"/>
    </cofactor>
</comment>
<dbReference type="EMBL" id="CP009246">
    <property type="protein sequence ID" value="APT86574.1"/>
    <property type="molecule type" value="Genomic_DNA"/>
</dbReference>
<comment type="cofactor">
    <cofactor evidence="1">
        <name>Mn(2+)</name>
        <dbReference type="ChEBI" id="CHEBI:29035"/>
    </cofactor>
</comment>
<dbReference type="RefSeq" id="WP_075729563.1">
    <property type="nucleotide sequence ID" value="NZ_BJNB01000001.1"/>
</dbReference>
<evidence type="ECO:0000256" key="1">
    <source>
        <dbReference type="ARBA" id="ARBA00001936"/>
    </source>
</evidence>
<comment type="catalytic activity">
    <reaction evidence="9">
        <text>(2R)-3-phosphoglycerate + UDP-alpha-D-glucose = (2R)-2-O-(alpha-D-glucopyranosyl)-3-phospho-glycerate + UDP + H(+)</text>
        <dbReference type="Rhea" id="RHEA:31319"/>
        <dbReference type="ChEBI" id="CHEBI:15378"/>
        <dbReference type="ChEBI" id="CHEBI:58223"/>
        <dbReference type="ChEBI" id="CHEBI:58272"/>
        <dbReference type="ChEBI" id="CHEBI:58885"/>
        <dbReference type="ChEBI" id="CHEBI:62600"/>
        <dbReference type="EC" id="2.4.1.266"/>
    </reaction>
    <physiologicalReaction direction="left-to-right" evidence="9">
        <dbReference type="Rhea" id="RHEA:31320"/>
    </physiologicalReaction>
</comment>
<dbReference type="CDD" id="cd04179">
    <property type="entry name" value="DPM_DPG-synthase_like"/>
    <property type="match status" value="1"/>
</dbReference>
<dbReference type="AlphaFoldDB" id="A0A1L7CL36"/>
<dbReference type="Gene3D" id="3.90.550.10">
    <property type="entry name" value="Spore Coat Polysaccharide Biosynthesis Protein SpsA, Chain A"/>
    <property type="match status" value="1"/>
</dbReference>
<organism evidence="12 14">
    <name type="scientific">Corynebacterium flavescens</name>
    <dbReference type="NCBI Taxonomy" id="28028"/>
    <lineage>
        <taxon>Bacteria</taxon>
        <taxon>Bacillati</taxon>
        <taxon>Actinomycetota</taxon>
        <taxon>Actinomycetes</taxon>
        <taxon>Mycobacteriales</taxon>
        <taxon>Corynebacteriaceae</taxon>
        <taxon>Corynebacterium</taxon>
    </lineage>
</organism>
<dbReference type="GeneID" id="82880037"/>
<accession>A0A1L7CL36</accession>
<sequence>MRVSVVIPALNEEATVAEVVRSCLADAPEEVIVIDADSTDATARRAQEAGARVINWREVLPDPPRPGKGESLWRGVAAARGEVIVFIDADLESARPGMVSALARPFSSPDIHMVKARYRRSLDGQPHGGGRVTELTAKPLLRQFFPELAHINQPLGGEYALRASSARQLPFVAGYGVEAGLLIDVGQRHGTSAIAEVDLGLRVHRNRPLEELASMADVVAATILTRAGVAKQGVEQRPALEDRI</sequence>
<dbReference type="EC" id="2.4.1.266" evidence="7"/>
<dbReference type="KEGG" id="cfc:CFLV_04830"/>
<keyword evidence="14" id="KW-1185">Reference proteome</keyword>
<evidence type="ECO:0000313" key="15">
    <source>
        <dbReference type="Proteomes" id="UP000315353"/>
    </source>
</evidence>
<dbReference type="GO" id="GO:0016757">
    <property type="term" value="F:glycosyltransferase activity"/>
    <property type="evidence" value="ECO:0007669"/>
    <property type="project" value="UniProtKB-KW"/>
</dbReference>
<protein>
    <recommendedName>
        <fullName evidence="8">Glucosyl-3-phosphoglycerate synthase</fullName>
        <ecNumber evidence="7">2.4.1.266</ecNumber>
    </recommendedName>
</protein>
<evidence type="ECO:0000313" key="14">
    <source>
        <dbReference type="Proteomes" id="UP000185479"/>
    </source>
</evidence>
<dbReference type="Proteomes" id="UP000315353">
    <property type="component" value="Unassembled WGS sequence"/>
</dbReference>
<proteinExistence type="inferred from homology"/>
<dbReference type="EMBL" id="BJNB01000001">
    <property type="protein sequence ID" value="GEB96674.1"/>
    <property type="molecule type" value="Genomic_DNA"/>
</dbReference>
<dbReference type="InterPro" id="IPR001173">
    <property type="entry name" value="Glyco_trans_2-like"/>
</dbReference>
<name>A0A1L7CL36_CORFL</name>
<keyword evidence="4" id="KW-0328">Glycosyltransferase</keyword>
<dbReference type="SUPFAM" id="SSF53448">
    <property type="entry name" value="Nucleotide-diphospho-sugar transferases"/>
    <property type="match status" value="1"/>
</dbReference>
<dbReference type="InterPro" id="IPR050256">
    <property type="entry name" value="Glycosyltransferase_2"/>
</dbReference>
<evidence type="ECO:0000256" key="9">
    <source>
        <dbReference type="ARBA" id="ARBA00048689"/>
    </source>
</evidence>
<keyword evidence="5" id="KW-0808">Transferase</keyword>
<dbReference type="InterPro" id="IPR029044">
    <property type="entry name" value="Nucleotide-diphossugar_trans"/>
</dbReference>
<evidence type="ECO:0000256" key="6">
    <source>
        <dbReference type="ARBA" id="ARBA00022842"/>
    </source>
</evidence>
<evidence type="ECO:0000313" key="12">
    <source>
        <dbReference type="EMBL" id="APT86574.1"/>
    </source>
</evidence>
<evidence type="ECO:0000259" key="11">
    <source>
        <dbReference type="Pfam" id="PF00535"/>
    </source>
</evidence>
<reference evidence="12 14" key="1">
    <citation type="submission" date="2014-08" db="EMBL/GenBank/DDBJ databases">
        <title>Complete genome sequence of Corynebacterium flavescens OJ8(T)(=DSM 20296(T)), isolated from cheese.</title>
        <authorList>
            <person name="Ruckert C."/>
            <person name="Albersmeier A."/>
            <person name="Winkler A."/>
            <person name="Kalinowski J."/>
        </authorList>
    </citation>
    <scope>NUCLEOTIDE SEQUENCE [LARGE SCALE GENOMIC DNA]</scope>
    <source>
        <strain evidence="12 14">OJ8</strain>
    </source>
</reference>
<dbReference type="STRING" id="28028.CFLV_04830"/>
<evidence type="ECO:0000256" key="8">
    <source>
        <dbReference type="ARBA" id="ARBA00040894"/>
    </source>
</evidence>
<dbReference type="PANTHER" id="PTHR48090:SF10">
    <property type="entry name" value="GLUCOSYL-3-PHOSPHOGLYCERATE SYNTHASE"/>
    <property type="match status" value="1"/>
</dbReference>
<keyword evidence="6" id="KW-0460">Magnesium</keyword>
<evidence type="ECO:0000256" key="4">
    <source>
        <dbReference type="ARBA" id="ARBA00022676"/>
    </source>
</evidence>
<evidence type="ECO:0000313" key="13">
    <source>
        <dbReference type="EMBL" id="GEB96674.1"/>
    </source>
</evidence>
<dbReference type="PANTHER" id="PTHR48090">
    <property type="entry name" value="UNDECAPRENYL-PHOSPHATE 4-DEOXY-4-FORMAMIDO-L-ARABINOSE TRANSFERASE-RELATED"/>
    <property type="match status" value="1"/>
</dbReference>
<dbReference type="Pfam" id="PF00535">
    <property type="entry name" value="Glycos_transf_2"/>
    <property type="match status" value="1"/>
</dbReference>
<dbReference type="Proteomes" id="UP000185479">
    <property type="component" value="Chromosome"/>
</dbReference>
<comment type="similarity">
    <text evidence="3">Belongs to the glycosyltransferase 2 family.</text>
</comment>
<dbReference type="NCBIfam" id="NF010496">
    <property type="entry name" value="PRK13915.1"/>
    <property type="match status" value="1"/>
</dbReference>
<dbReference type="OrthoDB" id="5011697at2"/>
<gene>
    <name evidence="13" type="ORF">CFL01nite_01690</name>
    <name evidence="12" type="ORF">CFLV_04830</name>
</gene>
<reference evidence="13 15" key="2">
    <citation type="submission" date="2019-06" db="EMBL/GenBank/DDBJ databases">
        <title>Whole genome shotgun sequence of Corynebacterium flavescens NBRC 14136.</title>
        <authorList>
            <person name="Hosoyama A."/>
            <person name="Uohara A."/>
            <person name="Ohji S."/>
            <person name="Ichikawa N."/>
        </authorList>
    </citation>
    <scope>NUCLEOTIDE SEQUENCE [LARGE SCALE GENOMIC DNA]</scope>
    <source>
        <strain evidence="13 15">NBRC 14136</strain>
    </source>
</reference>
<comment type="catalytic activity">
    <reaction evidence="10">
        <text>an NDP-alpha-D-glucose + (2R)-3-phosphoglycerate = (2R)-2-O-(alpha-D-glucopyranosyl)-3-phospho-glycerate + a ribonucleoside 5'-diphosphate + H(+)</text>
        <dbReference type="Rhea" id="RHEA:47244"/>
        <dbReference type="ChEBI" id="CHEBI:15378"/>
        <dbReference type="ChEBI" id="CHEBI:57930"/>
        <dbReference type="ChEBI" id="CHEBI:58272"/>
        <dbReference type="ChEBI" id="CHEBI:62600"/>
        <dbReference type="ChEBI" id="CHEBI:76533"/>
        <dbReference type="EC" id="2.4.1.266"/>
    </reaction>
    <physiologicalReaction direction="left-to-right" evidence="10">
        <dbReference type="Rhea" id="RHEA:47245"/>
    </physiologicalReaction>
</comment>
<feature type="domain" description="Glycosyltransferase 2-like" evidence="11">
    <location>
        <begin position="4"/>
        <end position="123"/>
    </location>
</feature>
<evidence type="ECO:0000256" key="2">
    <source>
        <dbReference type="ARBA" id="ARBA00001946"/>
    </source>
</evidence>
<evidence type="ECO:0000256" key="10">
    <source>
        <dbReference type="ARBA" id="ARBA00048997"/>
    </source>
</evidence>
<evidence type="ECO:0000256" key="3">
    <source>
        <dbReference type="ARBA" id="ARBA00006739"/>
    </source>
</evidence>
<evidence type="ECO:0000256" key="5">
    <source>
        <dbReference type="ARBA" id="ARBA00022679"/>
    </source>
</evidence>
<evidence type="ECO:0000256" key="7">
    <source>
        <dbReference type="ARBA" id="ARBA00039022"/>
    </source>
</evidence>